<dbReference type="Proteomes" id="UP001209681">
    <property type="component" value="Unassembled WGS sequence"/>
</dbReference>
<comment type="caution">
    <text evidence="13">The sequence shown here is derived from an EMBL/GenBank/DDBJ whole genome shotgun (WGS) entry which is preliminary data.</text>
</comment>
<keyword evidence="8 12" id="KW-0460">Magnesium</keyword>
<reference evidence="13 14" key="1">
    <citation type="submission" date="2022-11" db="EMBL/GenBank/DDBJ databases">
        <title>Desulfobotulus tamanensis H1 sp. nov. - anaerobic, alkaliphilic, sulphate reducing bacterium isolated from terrestrial mud volcano.</title>
        <authorList>
            <person name="Frolova A."/>
            <person name="Merkel A.Y."/>
            <person name="Slobodkin A.I."/>
        </authorList>
    </citation>
    <scope>NUCLEOTIDE SEQUENCE [LARGE SCALE GENOMIC DNA]</scope>
    <source>
        <strain evidence="13 14">H1</strain>
    </source>
</reference>
<evidence type="ECO:0000256" key="12">
    <source>
        <dbReference type="HAMAP-Rule" id="MF_00034"/>
    </source>
</evidence>
<comment type="similarity">
    <text evidence="1 12">Belongs to the RuvC family.</text>
</comment>
<proteinExistence type="inferred from homology"/>
<evidence type="ECO:0000256" key="2">
    <source>
        <dbReference type="ARBA" id="ARBA00022490"/>
    </source>
</evidence>
<comment type="subunit">
    <text evidence="12">Homodimer which binds Holliday junction (HJ) DNA. The HJ becomes 2-fold symmetrical on binding to RuvC with unstacked arms; it has a different conformation from HJ DNA in complex with RuvA. In the full resolvosome a probable DNA-RuvA(4)-RuvB(12)-RuvC(2) complex forms which resolves the HJ.</text>
</comment>
<dbReference type="Gene3D" id="3.30.420.10">
    <property type="entry name" value="Ribonuclease H-like superfamily/Ribonuclease H"/>
    <property type="match status" value="1"/>
</dbReference>
<evidence type="ECO:0000256" key="7">
    <source>
        <dbReference type="ARBA" id="ARBA00022801"/>
    </source>
</evidence>
<dbReference type="EC" id="3.1.21.10" evidence="12"/>
<evidence type="ECO:0000256" key="5">
    <source>
        <dbReference type="ARBA" id="ARBA00022759"/>
    </source>
</evidence>
<keyword evidence="2 12" id="KW-0963">Cytoplasm</keyword>
<keyword evidence="7 12" id="KW-0378">Hydrolase</keyword>
<evidence type="ECO:0000256" key="11">
    <source>
        <dbReference type="ARBA" id="ARBA00023204"/>
    </source>
</evidence>
<keyword evidence="5 12" id="KW-0255">Endonuclease</keyword>
<evidence type="ECO:0000256" key="8">
    <source>
        <dbReference type="ARBA" id="ARBA00022842"/>
    </source>
</evidence>
<gene>
    <name evidence="12" type="primary">ruvC</name>
    <name evidence="13" type="ORF">OOT00_01975</name>
</gene>
<dbReference type="InterPro" id="IPR002176">
    <property type="entry name" value="X-over_junc_endoDNase_RuvC"/>
</dbReference>
<feature type="binding site" evidence="12">
    <location>
        <position position="142"/>
    </location>
    <ligand>
        <name>Mg(2+)</name>
        <dbReference type="ChEBI" id="CHEBI:18420"/>
        <label>1</label>
    </ligand>
</feature>
<dbReference type="Pfam" id="PF02075">
    <property type="entry name" value="RuvC"/>
    <property type="match status" value="1"/>
</dbReference>
<comment type="subcellular location">
    <subcellularLocation>
        <location evidence="12">Cytoplasm</location>
    </subcellularLocation>
</comment>
<evidence type="ECO:0000256" key="1">
    <source>
        <dbReference type="ARBA" id="ARBA00009518"/>
    </source>
</evidence>
<feature type="active site" evidence="12">
    <location>
        <position position="8"/>
    </location>
</feature>
<evidence type="ECO:0000256" key="4">
    <source>
        <dbReference type="ARBA" id="ARBA00022723"/>
    </source>
</evidence>
<keyword evidence="3 12" id="KW-0540">Nuclease</keyword>
<evidence type="ECO:0000256" key="10">
    <source>
        <dbReference type="ARBA" id="ARBA00023172"/>
    </source>
</evidence>
<keyword evidence="9 12" id="KW-0238">DNA-binding</keyword>
<keyword evidence="6 12" id="KW-0227">DNA damage</keyword>
<keyword evidence="10 12" id="KW-0233">DNA recombination</keyword>
<organism evidence="13 14">
    <name type="scientific">Desulfobotulus pelophilus</name>
    <dbReference type="NCBI Taxonomy" id="2823377"/>
    <lineage>
        <taxon>Bacteria</taxon>
        <taxon>Pseudomonadati</taxon>
        <taxon>Thermodesulfobacteriota</taxon>
        <taxon>Desulfobacteria</taxon>
        <taxon>Desulfobacterales</taxon>
        <taxon>Desulfobacteraceae</taxon>
        <taxon>Desulfobotulus</taxon>
    </lineage>
</organism>
<dbReference type="InterPro" id="IPR036397">
    <property type="entry name" value="RNaseH_sf"/>
</dbReference>
<dbReference type="RefSeq" id="WP_265423611.1">
    <property type="nucleotide sequence ID" value="NZ_JAPFPW010000001.1"/>
</dbReference>
<comment type="function">
    <text evidence="12">The RuvA-RuvB-RuvC complex processes Holliday junction (HJ) DNA during genetic recombination and DNA repair. Endonuclease that resolves HJ intermediates. Cleaves cruciform DNA by making single-stranded nicks across the HJ at symmetrical positions within the homologous arms, yielding a 5'-phosphate and a 3'-hydroxyl group; requires a central core of homology in the junction. The consensus cleavage sequence is 5'-(A/T)TT(C/G)-3'. Cleavage occurs on the 3'-side of the TT dinucleotide at the point of strand exchange. HJ branch migration catalyzed by RuvA-RuvB allows RuvC to scan DNA until it finds its consensus sequence, where it cleaves and resolves the cruciform DNA.</text>
</comment>
<keyword evidence="11 12" id="KW-0234">DNA repair</keyword>
<dbReference type="PRINTS" id="PR00696">
    <property type="entry name" value="RSOLVASERUVC"/>
</dbReference>
<accession>A0ABT3N5M6</accession>
<evidence type="ECO:0000256" key="3">
    <source>
        <dbReference type="ARBA" id="ARBA00022722"/>
    </source>
</evidence>
<dbReference type="PANTHER" id="PTHR30194:SF3">
    <property type="entry name" value="CROSSOVER JUNCTION ENDODEOXYRIBONUCLEASE RUVC"/>
    <property type="match status" value="1"/>
</dbReference>
<keyword evidence="14" id="KW-1185">Reference proteome</keyword>
<dbReference type="PANTHER" id="PTHR30194">
    <property type="entry name" value="CROSSOVER JUNCTION ENDODEOXYRIBONUCLEASE RUVC"/>
    <property type="match status" value="1"/>
</dbReference>
<feature type="active site" evidence="12">
    <location>
        <position position="68"/>
    </location>
</feature>
<feature type="binding site" evidence="12">
    <location>
        <position position="8"/>
    </location>
    <ligand>
        <name>Mg(2+)</name>
        <dbReference type="ChEBI" id="CHEBI:18420"/>
        <label>1</label>
    </ligand>
</feature>
<comment type="cofactor">
    <cofactor evidence="12">
        <name>Mg(2+)</name>
        <dbReference type="ChEBI" id="CHEBI:18420"/>
    </cofactor>
    <text evidence="12">Binds 2 Mg(2+) ion per subunit.</text>
</comment>
<evidence type="ECO:0000256" key="9">
    <source>
        <dbReference type="ARBA" id="ARBA00023125"/>
    </source>
</evidence>
<dbReference type="EMBL" id="JAPFPW010000001">
    <property type="protein sequence ID" value="MCW7752751.1"/>
    <property type="molecule type" value="Genomic_DNA"/>
</dbReference>
<dbReference type="HAMAP" id="MF_00034">
    <property type="entry name" value="RuvC"/>
    <property type="match status" value="1"/>
</dbReference>
<sequence>MVTILGLDPGLARTGIGLVRGNGLNVTSYAFGCIETPKKDPLAKRIHQIYTQVSCLLEKEAPSLIIVEDIFSLQQYPKSGILLGKVTGALLVAGCEKNIPVREVAVREAKKILTGTGSASKVQLEKAVRHAVCHPDCIRPDHASDALALALVGLYRFS</sequence>
<dbReference type="CDD" id="cd16962">
    <property type="entry name" value="RuvC"/>
    <property type="match status" value="1"/>
</dbReference>
<feature type="active site" evidence="12">
    <location>
        <position position="142"/>
    </location>
</feature>
<evidence type="ECO:0000256" key="6">
    <source>
        <dbReference type="ARBA" id="ARBA00022763"/>
    </source>
</evidence>
<feature type="binding site" evidence="12">
    <location>
        <position position="68"/>
    </location>
    <ligand>
        <name>Mg(2+)</name>
        <dbReference type="ChEBI" id="CHEBI:18420"/>
        <label>2</label>
    </ligand>
</feature>
<dbReference type="InterPro" id="IPR012337">
    <property type="entry name" value="RNaseH-like_sf"/>
</dbReference>
<keyword evidence="4 12" id="KW-0479">Metal-binding</keyword>
<evidence type="ECO:0000313" key="13">
    <source>
        <dbReference type="EMBL" id="MCW7752751.1"/>
    </source>
</evidence>
<evidence type="ECO:0000313" key="14">
    <source>
        <dbReference type="Proteomes" id="UP001209681"/>
    </source>
</evidence>
<protein>
    <recommendedName>
        <fullName evidence="12">Crossover junction endodeoxyribonuclease RuvC</fullName>
        <ecNumber evidence="12">3.1.21.10</ecNumber>
    </recommendedName>
    <alternativeName>
        <fullName evidence="12">Holliday junction nuclease RuvC</fullName>
    </alternativeName>
    <alternativeName>
        <fullName evidence="12">Holliday junction resolvase RuvC</fullName>
    </alternativeName>
</protein>
<comment type="catalytic activity">
    <reaction evidence="12">
        <text>Endonucleolytic cleavage at a junction such as a reciprocal single-stranded crossover between two homologous DNA duplexes (Holliday junction).</text>
        <dbReference type="EC" id="3.1.21.10"/>
    </reaction>
</comment>
<name>A0ABT3N5M6_9BACT</name>
<dbReference type="SUPFAM" id="SSF53098">
    <property type="entry name" value="Ribonuclease H-like"/>
    <property type="match status" value="1"/>
</dbReference>